<dbReference type="OrthoDB" id="4753223at2"/>
<keyword evidence="3" id="KW-1185">Reference proteome</keyword>
<dbReference type="EMBL" id="CACSIP010000037">
    <property type="protein sequence ID" value="CAA0130015.1"/>
    <property type="molecule type" value="Genomic_DNA"/>
</dbReference>
<proteinExistence type="predicted"/>
<name>A0A5S9R4R6_MYCVN</name>
<gene>
    <name evidence="2" type="ORF">AELLOGFF_05650</name>
</gene>
<keyword evidence="1" id="KW-0732">Signal</keyword>
<evidence type="ECO:0000313" key="2">
    <source>
        <dbReference type="EMBL" id="CAA0130015.1"/>
    </source>
</evidence>
<feature type="chain" id="PRO_5024949765" evidence="1">
    <location>
        <begin position="28"/>
        <end position="80"/>
    </location>
</feature>
<evidence type="ECO:0000313" key="3">
    <source>
        <dbReference type="Proteomes" id="UP000430146"/>
    </source>
</evidence>
<dbReference type="Proteomes" id="UP000430146">
    <property type="component" value="Unassembled WGS sequence"/>
</dbReference>
<dbReference type="AlphaFoldDB" id="A0A5S9R4R6"/>
<protein>
    <submittedName>
        <fullName evidence="2">Uncharacterized protein</fullName>
    </submittedName>
</protein>
<reference evidence="2 3" key="1">
    <citation type="submission" date="2019-11" db="EMBL/GenBank/DDBJ databases">
        <authorList>
            <person name="Holert J."/>
        </authorList>
    </citation>
    <scope>NUCLEOTIDE SEQUENCE [LARGE SCALE GENOMIC DNA]</scope>
    <source>
        <strain evidence="2">BC8_1</strain>
    </source>
</reference>
<organism evidence="2 3">
    <name type="scientific">Mycolicibacterium vanbaalenii</name>
    <name type="common">Mycobacterium vanbaalenii</name>
    <dbReference type="NCBI Taxonomy" id="110539"/>
    <lineage>
        <taxon>Bacteria</taxon>
        <taxon>Bacillati</taxon>
        <taxon>Actinomycetota</taxon>
        <taxon>Actinomycetes</taxon>
        <taxon>Mycobacteriales</taxon>
        <taxon>Mycobacteriaceae</taxon>
        <taxon>Mycolicibacterium</taxon>
    </lineage>
</organism>
<feature type="signal peptide" evidence="1">
    <location>
        <begin position="1"/>
        <end position="27"/>
    </location>
</feature>
<evidence type="ECO:0000256" key="1">
    <source>
        <dbReference type="SAM" id="SignalP"/>
    </source>
</evidence>
<dbReference type="RefSeq" id="WP_159233603.1">
    <property type="nucleotide sequence ID" value="NZ_CACSIP010000037.1"/>
</dbReference>
<sequence length="80" mass="8277">MNTFRIAGRAAVALTAAVVGWSVPAQAAPGRPANAEDVINQLEDRGMRVVIDCQGPVGPLSEADIFSVRLNAGVVYVTVG</sequence>
<accession>A0A5S9R4R6</accession>